<dbReference type="AlphaFoldDB" id="A0A382BIQ9"/>
<evidence type="ECO:0000313" key="1">
    <source>
        <dbReference type="EMBL" id="SVB13736.1"/>
    </source>
</evidence>
<dbReference type="InterPro" id="IPR027417">
    <property type="entry name" value="P-loop_NTPase"/>
</dbReference>
<dbReference type="Gene3D" id="3.40.50.300">
    <property type="entry name" value="P-loop containing nucleotide triphosphate hydrolases"/>
    <property type="match status" value="1"/>
</dbReference>
<evidence type="ECO:0008006" key="2">
    <source>
        <dbReference type="Google" id="ProtNLM"/>
    </source>
</evidence>
<reference evidence="1" key="1">
    <citation type="submission" date="2018-05" db="EMBL/GenBank/DDBJ databases">
        <authorList>
            <person name="Lanie J.A."/>
            <person name="Ng W.-L."/>
            <person name="Kazmierczak K.M."/>
            <person name="Andrzejewski T.M."/>
            <person name="Davidsen T.M."/>
            <person name="Wayne K.J."/>
            <person name="Tettelin H."/>
            <person name="Glass J.I."/>
            <person name="Rusch D."/>
            <person name="Podicherti R."/>
            <person name="Tsui H.-C.T."/>
            <person name="Winkler M.E."/>
        </authorList>
    </citation>
    <scope>NUCLEOTIDE SEQUENCE</scope>
</reference>
<protein>
    <recommendedName>
        <fullName evidence="2">KaiC-like domain-containing protein</fullName>
    </recommendedName>
</protein>
<name>A0A382BIQ9_9ZZZZ</name>
<dbReference type="EMBL" id="UINC01030022">
    <property type="protein sequence ID" value="SVB13736.1"/>
    <property type="molecule type" value="Genomic_DNA"/>
</dbReference>
<sequence length="204" mass="23236">MVEPSDNNQGQKFSEKISIKNVLEQNRLNAVFYEDSFAKISFFTKIIPDWNIPIFYFDFDLLYSGFVKAETIPCPKNMTIITPDSTSLRDTLKSIIQKISETKSLVIIDSLNGFYNIFDEEKDVGRLINSIIMMLTSSTKISKSLIIIACLSKLNDENNWVLYSTGRHMIDNEHMTKIRLAKSNGIVTASILNTDNSKKIQVSF</sequence>
<accession>A0A382BIQ9</accession>
<proteinExistence type="predicted"/>
<gene>
    <name evidence="1" type="ORF">METZ01_LOCUS166590</name>
</gene>
<organism evidence="1">
    <name type="scientific">marine metagenome</name>
    <dbReference type="NCBI Taxonomy" id="408172"/>
    <lineage>
        <taxon>unclassified sequences</taxon>
        <taxon>metagenomes</taxon>
        <taxon>ecological metagenomes</taxon>
    </lineage>
</organism>